<proteinExistence type="predicted"/>
<feature type="compositionally biased region" description="Basic and acidic residues" evidence="1">
    <location>
        <begin position="62"/>
        <end position="71"/>
    </location>
</feature>
<organism evidence="2 3">
    <name type="scientific">Mycolicibacterium vanbaalenii (strain DSM 7251 / JCM 13017 / BCRC 16820 / KCTC 9966 / NRRL B-24157 / PYR-1)</name>
    <name type="common">Mycobacterium vanbaalenii</name>
    <dbReference type="NCBI Taxonomy" id="350058"/>
    <lineage>
        <taxon>Bacteria</taxon>
        <taxon>Bacillati</taxon>
        <taxon>Actinomycetota</taxon>
        <taxon>Actinomycetes</taxon>
        <taxon>Mycobacteriales</taxon>
        <taxon>Mycobacteriaceae</taxon>
        <taxon>Mycolicibacterium</taxon>
    </lineage>
</organism>
<reference evidence="2" key="1">
    <citation type="submission" date="2006-12" db="EMBL/GenBank/DDBJ databases">
        <title>Complete sequence of Mycobacterium vanbaalenii PYR-1.</title>
        <authorList>
            <consortium name="US DOE Joint Genome Institute"/>
            <person name="Copeland A."/>
            <person name="Lucas S."/>
            <person name="Lapidus A."/>
            <person name="Barry K."/>
            <person name="Detter J.C."/>
            <person name="Glavina del Rio T."/>
            <person name="Hammon N."/>
            <person name="Israni S."/>
            <person name="Dalin E."/>
            <person name="Tice H."/>
            <person name="Pitluck S."/>
            <person name="Singan V."/>
            <person name="Schmutz J."/>
            <person name="Larimer F."/>
            <person name="Land M."/>
            <person name="Hauser L."/>
            <person name="Kyrpides N."/>
            <person name="Anderson I.J."/>
            <person name="Miller C."/>
            <person name="Richardson P."/>
        </authorList>
    </citation>
    <scope>NUCLEOTIDE SEQUENCE [LARGE SCALE GENOMIC DNA]</scope>
    <source>
        <strain evidence="2">PYR-1</strain>
    </source>
</reference>
<keyword evidence="3" id="KW-1185">Reference proteome</keyword>
<protein>
    <submittedName>
        <fullName evidence="2">Uncharacterized protein</fullName>
    </submittedName>
</protein>
<accession>A1T630</accession>
<dbReference type="Proteomes" id="UP000009159">
    <property type="component" value="Chromosome"/>
</dbReference>
<sequence>MNSFRGICDQVFGKDKGHGSGDCGSVAWEAVRGLPRGDPSRTRQSCRRRRRAYAAQQRRRRREWDARDAPRTGRRGSATCRQLRRRIRNRCCSWSGTLLSHMAVVCVFRG</sequence>
<name>A1T630_MYCVP</name>
<evidence type="ECO:0000313" key="2">
    <source>
        <dbReference type="EMBL" id="ABM12630.1"/>
    </source>
</evidence>
<gene>
    <name evidence="2" type="ordered locus">Mvan_1808</name>
</gene>
<dbReference type="AlphaFoldDB" id="A1T630"/>
<evidence type="ECO:0000313" key="3">
    <source>
        <dbReference type="Proteomes" id="UP000009159"/>
    </source>
</evidence>
<dbReference type="HOGENOM" id="CLU_2168227_0_0_11"/>
<dbReference type="EMBL" id="CP000511">
    <property type="protein sequence ID" value="ABM12630.1"/>
    <property type="molecule type" value="Genomic_DNA"/>
</dbReference>
<dbReference type="KEGG" id="mva:Mvan_1808"/>
<feature type="compositionally biased region" description="Basic residues" evidence="1">
    <location>
        <begin position="44"/>
        <end position="61"/>
    </location>
</feature>
<feature type="region of interest" description="Disordered" evidence="1">
    <location>
        <begin position="33"/>
        <end position="79"/>
    </location>
</feature>
<evidence type="ECO:0000256" key="1">
    <source>
        <dbReference type="SAM" id="MobiDB-lite"/>
    </source>
</evidence>